<dbReference type="OrthoDB" id="5291895at2"/>
<dbReference type="AlphaFoldDB" id="A0A398CEQ3"/>
<accession>A0A398CEQ3</accession>
<evidence type="ECO:0000313" key="1">
    <source>
        <dbReference type="EMBL" id="RID97333.1"/>
    </source>
</evidence>
<organism evidence="1 2">
    <name type="scientific">Simplicispira hankyongi</name>
    <dbReference type="NCBI Taxonomy" id="2315688"/>
    <lineage>
        <taxon>Bacteria</taxon>
        <taxon>Pseudomonadati</taxon>
        <taxon>Pseudomonadota</taxon>
        <taxon>Betaproteobacteria</taxon>
        <taxon>Burkholderiales</taxon>
        <taxon>Comamonadaceae</taxon>
        <taxon>Simplicispira</taxon>
    </lineage>
</organism>
<name>A0A398CEQ3_9BURK</name>
<comment type="caution">
    <text evidence="1">The sequence shown here is derived from an EMBL/GenBank/DDBJ whole genome shotgun (WGS) entry which is preliminary data.</text>
</comment>
<dbReference type="RefSeq" id="WP_119110001.1">
    <property type="nucleotide sequence ID" value="NZ_QXJC01000007.1"/>
</dbReference>
<gene>
    <name evidence="1" type="ORF">D3F03_13710</name>
</gene>
<keyword evidence="2" id="KW-1185">Reference proteome</keyword>
<proteinExistence type="predicted"/>
<dbReference type="Proteomes" id="UP000266302">
    <property type="component" value="Unassembled WGS sequence"/>
</dbReference>
<dbReference type="EMBL" id="QXJC01000007">
    <property type="protein sequence ID" value="RID97333.1"/>
    <property type="molecule type" value="Genomic_DNA"/>
</dbReference>
<reference evidence="1 2" key="1">
    <citation type="submission" date="2018-09" db="EMBL/GenBank/DDBJ databases">
        <title>Draft genome of Simplicispira sp. NY-02.</title>
        <authorList>
            <person name="Im W.T."/>
        </authorList>
    </citation>
    <scope>NUCLEOTIDE SEQUENCE [LARGE SCALE GENOMIC DNA]</scope>
    <source>
        <strain evidence="1 2">NY-02</strain>
    </source>
</reference>
<evidence type="ECO:0000313" key="2">
    <source>
        <dbReference type="Proteomes" id="UP000266302"/>
    </source>
</evidence>
<sequence length="83" mass="8500">MLLAFLGGVVAGCLVFAQATGFSGLLLGRVLFGAGIDACPMAPLTGDRLWYGARGAIVGEFMDADGRLTQHGGVYPARRGDGV</sequence>
<protein>
    <submittedName>
        <fullName evidence="1">Uncharacterized protein</fullName>
    </submittedName>
</protein>